<name>A0ABP0HUU1_9DINO</name>
<dbReference type="EMBL" id="CAXAMM010001836">
    <property type="protein sequence ID" value="CAK8993608.1"/>
    <property type="molecule type" value="Genomic_DNA"/>
</dbReference>
<dbReference type="SMART" id="SM01127">
    <property type="entry name" value="DDHD"/>
    <property type="match status" value="1"/>
</dbReference>
<feature type="domain" description="DDHD" evidence="2">
    <location>
        <begin position="400"/>
        <end position="564"/>
    </location>
</feature>
<gene>
    <name evidence="3" type="ORF">SCF082_LOCUS3567</name>
</gene>
<reference evidence="3 4" key="1">
    <citation type="submission" date="2024-02" db="EMBL/GenBank/DDBJ databases">
        <authorList>
            <person name="Chen Y."/>
            <person name="Shah S."/>
            <person name="Dougan E. K."/>
            <person name="Thang M."/>
            <person name="Chan C."/>
        </authorList>
    </citation>
    <scope>NUCLEOTIDE SEQUENCE [LARGE SCALE GENOMIC DNA]</scope>
</reference>
<protein>
    <submittedName>
        <fullName evidence="3">Mitochondrial</fullName>
    </submittedName>
</protein>
<dbReference type="InterPro" id="IPR029058">
    <property type="entry name" value="AB_hydrolase_fold"/>
</dbReference>
<dbReference type="Pfam" id="PF02862">
    <property type="entry name" value="DDHD"/>
    <property type="match status" value="2"/>
</dbReference>
<dbReference type="PROSITE" id="PS51043">
    <property type="entry name" value="DDHD"/>
    <property type="match status" value="1"/>
</dbReference>
<accession>A0ABP0HUU1</accession>
<dbReference type="PANTHER" id="PTHR23509">
    <property type="entry name" value="PA-PL1 PHOSPHOLIPASE FAMILY"/>
    <property type="match status" value="1"/>
</dbReference>
<keyword evidence="4" id="KW-1185">Reference proteome</keyword>
<dbReference type="InterPro" id="IPR004177">
    <property type="entry name" value="DDHD_dom"/>
</dbReference>
<proteinExistence type="predicted"/>
<organism evidence="3 4">
    <name type="scientific">Durusdinium trenchii</name>
    <dbReference type="NCBI Taxonomy" id="1381693"/>
    <lineage>
        <taxon>Eukaryota</taxon>
        <taxon>Sar</taxon>
        <taxon>Alveolata</taxon>
        <taxon>Dinophyceae</taxon>
        <taxon>Suessiales</taxon>
        <taxon>Symbiodiniaceae</taxon>
        <taxon>Durusdinium</taxon>
    </lineage>
</organism>
<dbReference type="Gene3D" id="3.40.50.1820">
    <property type="entry name" value="alpha/beta hydrolase"/>
    <property type="match status" value="1"/>
</dbReference>
<dbReference type="SUPFAM" id="SSF53474">
    <property type="entry name" value="alpha/beta-Hydrolases"/>
    <property type="match status" value="1"/>
</dbReference>
<evidence type="ECO:0000313" key="3">
    <source>
        <dbReference type="EMBL" id="CAK8993608.1"/>
    </source>
</evidence>
<dbReference type="Proteomes" id="UP001642464">
    <property type="component" value="Unassembled WGS sequence"/>
</dbReference>
<dbReference type="PANTHER" id="PTHR23509:SF10">
    <property type="entry name" value="LD21067P"/>
    <property type="match status" value="1"/>
</dbReference>
<comment type="caution">
    <text evidence="3">The sequence shown here is derived from an EMBL/GenBank/DDBJ whole genome shotgun (WGS) entry which is preliminary data.</text>
</comment>
<evidence type="ECO:0000256" key="1">
    <source>
        <dbReference type="SAM" id="MobiDB-lite"/>
    </source>
</evidence>
<feature type="region of interest" description="Disordered" evidence="1">
    <location>
        <begin position="1"/>
        <end position="21"/>
    </location>
</feature>
<evidence type="ECO:0000313" key="4">
    <source>
        <dbReference type="Proteomes" id="UP001642464"/>
    </source>
</evidence>
<sequence>MSKTEDALAETESLPLVQTPSEWLQETNPPFTWLWEDKSSEQPEWRPFRRCDQKRLEAAEFLKNTEFVHVEGGRWKVNLKERLLVDSYGSDPPLKRCAVRRARWFLRPNTVSFVPYDEQVDHSIEQTYQEIIAPTGSAPVEGAEILKKVPLESGRTVALKMKYKSSKWRVSAEERATSGTSWVAYAQAALERVFQLQRGFGEVQIQAGEAEEEILGNDIGQVIILVHGIGEKMWSEEGCGLAFSSGIFRQLVHAKQLKSAGYEKRTDGSWVYPGCEGTPSLKKDEVLEASWWETIHTDEMDARLQRISLPTMKQVRQIANFTVVDGIYYMHPKHQETGTPRLDGLLEKILEAVCKAVENAFQRFLEHHPSYQGPVVLAGEGHSLGGAILFHLLRSGTPKLSFTPLALFTMGSPTGLFVHTSDDVPSSSFALPGNTRFFNIFHPMDPVAYRMEPLIEGDLEKLDAEKIPVEGLWGGMKVHHQFERMYKGVYNWTKGEEKKQDELRKLCESIALNGGDRIDWALQEDMTPWQVAGVAGELMQALPSHSCYMKSEDVAAFVQSKTTLLAVAKAANSSLAKTLT</sequence>
<evidence type="ECO:0000259" key="2">
    <source>
        <dbReference type="PROSITE" id="PS51043"/>
    </source>
</evidence>
<dbReference type="InterPro" id="IPR058055">
    <property type="entry name" value="PA-PLA1"/>
</dbReference>